<dbReference type="AlphaFoldDB" id="A0A1H1AF88"/>
<sequence>MNATRIKELLAQAWERVGVGGVARFVLTVGIAVLAMQLWFGGAGAAAWAVLQHLTATQDAFVKGVFVLAVFWIVLRKVVLMMVYPFRRTTVHTSVTLGPAAAALIGAETEAEREKRASRAVRVARHEAVHAVVADHLGATVSQIRVNVHDGSGHIVAHWPDAVDAQASVDVYMRRMIVTVASHVDELRRGIHDGGAEDDLLKTTSLTYLIQAVGLAPSGYTGELTTEALLAHARERAGSIVAAEQERIGLLRLQLEASAGGANLNGEEVAAALAQKSG</sequence>
<name>A0A1H1AF88_9ACTN</name>
<dbReference type="RefSeq" id="WP_139184127.1">
    <property type="nucleotide sequence ID" value="NZ_FNLF01000002.1"/>
</dbReference>
<keyword evidence="1" id="KW-0472">Membrane</keyword>
<keyword evidence="1" id="KW-1133">Transmembrane helix</keyword>
<evidence type="ECO:0000313" key="2">
    <source>
        <dbReference type="EMBL" id="SDQ37826.1"/>
    </source>
</evidence>
<evidence type="ECO:0000313" key="3">
    <source>
        <dbReference type="Proteomes" id="UP000183053"/>
    </source>
</evidence>
<feature type="transmembrane region" description="Helical" evidence="1">
    <location>
        <begin position="60"/>
        <end position="79"/>
    </location>
</feature>
<feature type="transmembrane region" description="Helical" evidence="1">
    <location>
        <begin position="21"/>
        <end position="40"/>
    </location>
</feature>
<proteinExistence type="predicted"/>
<evidence type="ECO:0000256" key="1">
    <source>
        <dbReference type="SAM" id="Phobius"/>
    </source>
</evidence>
<accession>A0A1H1AF88</accession>
<keyword evidence="1" id="KW-0812">Transmembrane</keyword>
<protein>
    <submittedName>
        <fullName evidence="2">Uncharacterized protein</fullName>
    </submittedName>
</protein>
<gene>
    <name evidence="2" type="ORF">SAMN04489765_0176</name>
</gene>
<dbReference type="EMBL" id="FNLF01000002">
    <property type="protein sequence ID" value="SDQ37826.1"/>
    <property type="molecule type" value="Genomic_DNA"/>
</dbReference>
<organism evidence="2 3">
    <name type="scientific">Tsukamurella pulmonis</name>
    <dbReference type="NCBI Taxonomy" id="47312"/>
    <lineage>
        <taxon>Bacteria</taxon>
        <taxon>Bacillati</taxon>
        <taxon>Actinomycetota</taxon>
        <taxon>Actinomycetes</taxon>
        <taxon>Mycobacteriales</taxon>
        <taxon>Tsukamurellaceae</taxon>
        <taxon>Tsukamurella</taxon>
    </lineage>
</organism>
<dbReference type="Proteomes" id="UP000183053">
    <property type="component" value="Unassembled WGS sequence"/>
</dbReference>
<reference evidence="3" key="1">
    <citation type="submission" date="2016-10" db="EMBL/GenBank/DDBJ databases">
        <authorList>
            <person name="Varghese N."/>
            <person name="Submissions S."/>
        </authorList>
    </citation>
    <scope>NUCLEOTIDE SEQUENCE [LARGE SCALE GENOMIC DNA]</scope>
    <source>
        <strain evidence="3">DSM 44142</strain>
    </source>
</reference>
<dbReference type="STRING" id="47312.SAMN04489765_0176"/>
<keyword evidence="3" id="KW-1185">Reference proteome</keyword>